<dbReference type="InterPro" id="IPR050796">
    <property type="entry name" value="SCF_F-box_component"/>
</dbReference>
<dbReference type="Pfam" id="PF08268">
    <property type="entry name" value="FBA_3"/>
    <property type="match status" value="1"/>
</dbReference>
<evidence type="ECO:0008006" key="6">
    <source>
        <dbReference type="Google" id="ProtNLM"/>
    </source>
</evidence>
<keyword evidence="5" id="KW-1185">Reference proteome</keyword>
<reference evidence="4 5" key="1">
    <citation type="journal article" date="2021" name="Commun. Biol.">
        <title>The genome of Shorea leprosula (Dipterocarpaceae) highlights the ecological relevance of drought in aseasonal tropical rainforests.</title>
        <authorList>
            <person name="Ng K.K.S."/>
            <person name="Kobayashi M.J."/>
            <person name="Fawcett J.A."/>
            <person name="Hatakeyama M."/>
            <person name="Paape T."/>
            <person name="Ng C.H."/>
            <person name="Ang C.C."/>
            <person name="Tnah L.H."/>
            <person name="Lee C.T."/>
            <person name="Nishiyama T."/>
            <person name="Sese J."/>
            <person name="O'Brien M.J."/>
            <person name="Copetti D."/>
            <person name="Mohd Noor M.I."/>
            <person name="Ong R.C."/>
            <person name="Putra M."/>
            <person name="Sireger I.Z."/>
            <person name="Indrioko S."/>
            <person name="Kosugi Y."/>
            <person name="Izuno A."/>
            <person name="Isagi Y."/>
            <person name="Lee S.L."/>
            <person name="Shimizu K.K."/>
        </authorList>
    </citation>
    <scope>NUCLEOTIDE SEQUENCE [LARGE SCALE GENOMIC DNA]</scope>
    <source>
        <strain evidence="4">214</strain>
    </source>
</reference>
<dbReference type="InterPro" id="IPR013187">
    <property type="entry name" value="F-box-assoc_dom_typ3"/>
</dbReference>
<dbReference type="AlphaFoldDB" id="A0AAV5LUX0"/>
<sequence length="423" mass="48326">MSHVLPELFTEILPTLPVKSLLRFRCLSKSFCAQIDSPGFVRMRLKMSKDTNIGRKLILPHLCGDDGPIDFYAADFEEGLKEVVRLDNPLRPPTQYAGVCGSCDGLLLLGTVNPRSSEEYVVWNPTTRRNRKLPLSPLTNLPCHKFLCDGLGYDSTIDDYKVVVMSLVPTKYSECFQVWVFSLKSNCWSWRRIHDLPTYVESIECWGGGCFANGALYWVFRVDGDFEIFGFDLANEMLFRLPDYCLSDDGSVERFSCYQLKELGGFVHTDNMDKFPDTQDFFLFNRDDIGTGGNWRRAFTFQQLWGWQNTLSVPLAYSKEGDCVLICTHNEVFWYNIEKKTRVMVQLRGMPPLGSGYRASYVCWESLVSPGNDTTFQLGGLELESRRTTVQVERFGIVEKAFLISVVMVLFLSVVIVHYRLDG</sequence>
<feature type="domain" description="F-box associated beta-propeller type 3" evidence="3">
    <location>
        <begin position="99"/>
        <end position="351"/>
    </location>
</feature>
<evidence type="ECO:0000313" key="5">
    <source>
        <dbReference type="Proteomes" id="UP001054252"/>
    </source>
</evidence>
<dbReference type="SUPFAM" id="SSF81383">
    <property type="entry name" value="F-box domain"/>
    <property type="match status" value="1"/>
</dbReference>
<keyword evidence="1" id="KW-1133">Transmembrane helix</keyword>
<feature type="domain" description="F-box" evidence="2">
    <location>
        <begin position="7"/>
        <end position="40"/>
    </location>
</feature>
<dbReference type="NCBIfam" id="TIGR01640">
    <property type="entry name" value="F_box_assoc_1"/>
    <property type="match status" value="1"/>
</dbReference>
<dbReference type="Pfam" id="PF00646">
    <property type="entry name" value="F-box"/>
    <property type="match status" value="1"/>
</dbReference>
<keyword evidence="1" id="KW-0812">Transmembrane</keyword>
<dbReference type="InterPro" id="IPR036047">
    <property type="entry name" value="F-box-like_dom_sf"/>
</dbReference>
<comment type="caution">
    <text evidence="4">The sequence shown here is derived from an EMBL/GenBank/DDBJ whole genome shotgun (WGS) entry which is preliminary data.</text>
</comment>
<dbReference type="InterPro" id="IPR011043">
    <property type="entry name" value="Gal_Oxase/kelch_b-propeller"/>
</dbReference>
<evidence type="ECO:0000259" key="2">
    <source>
        <dbReference type="Pfam" id="PF00646"/>
    </source>
</evidence>
<dbReference type="PANTHER" id="PTHR31672">
    <property type="entry name" value="BNACNNG10540D PROTEIN"/>
    <property type="match status" value="1"/>
</dbReference>
<evidence type="ECO:0000256" key="1">
    <source>
        <dbReference type="SAM" id="Phobius"/>
    </source>
</evidence>
<dbReference type="EMBL" id="BPVZ01000149">
    <property type="protein sequence ID" value="GKV41315.1"/>
    <property type="molecule type" value="Genomic_DNA"/>
</dbReference>
<gene>
    <name evidence="4" type="ORF">SLEP1_g48863</name>
</gene>
<organism evidence="4 5">
    <name type="scientific">Rubroshorea leprosula</name>
    <dbReference type="NCBI Taxonomy" id="152421"/>
    <lineage>
        <taxon>Eukaryota</taxon>
        <taxon>Viridiplantae</taxon>
        <taxon>Streptophyta</taxon>
        <taxon>Embryophyta</taxon>
        <taxon>Tracheophyta</taxon>
        <taxon>Spermatophyta</taxon>
        <taxon>Magnoliopsida</taxon>
        <taxon>eudicotyledons</taxon>
        <taxon>Gunneridae</taxon>
        <taxon>Pentapetalae</taxon>
        <taxon>rosids</taxon>
        <taxon>malvids</taxon>
        <taxon>Malvales</taxon>
        <taxon>Dipterocarpaceae</taxon>
        <taxon>Rubroshorea</taxon>
    </lineage>
</organism>
<dbReference type="PANTHER" id="PTHR31672:SF13">
    <property type="entry name" value="F-BOX PROTEIN CPR30-LIKE"/>
    <property type="match status" value="1"/>
</dbReference>
<dbReference type="InterPro" id="IPR001810">
    <property type="entry name" value="F-box_dom"/>
</dbReference>
<feature type="transmembrane region" description="Helical" evidence="1">
    <location>
        <begin position="401"/>
        <end position="421"/>
    </location>
</feature>
<evidence type="ECO:0000259" key="3">
    <source>
        <dbReference type="Pfam" id="PF08268"/>
    </source>
</evidence>
<name>A0AAV5LUX0_9ROSI</name>
<keyword evidence="1" id="KW-0472">Membrane</keyword>
<proteinExistence type="predicted"/>
<dbReference type="Proteomes" id="UP001054252">
    <property type="component" value="Unassembled WGS sequence"/>
</dbReference>
<evidence type="ECO:0000313" key="4">
    <source>
        <dbReference type="EMBL" id="GKV41315.1"/>
    </source>
</evidence>
<dbReference type="InterPro" id="IPR017451">
    <property type="entry name" value="F-box-assoc_interact_dom"/>
</dbReference>
<protein>
    <recommendedName>
        <fullName evidence="6">F-box domain-containing protein</fullName>
    </recommendedName>
</protein>
<accession>A0AAV5LUX0</accession>
<dbReference type="SUPFAM" id="SSF50965">
    <property type="entry name" value="Galactose oxidase, central domain"/>
    <property type="match status" value="1"/>
</dbReference>